<evidence type="ECO:0000256" key="3">
    <source>
        <dbReference type="ARBA" id="ARBA00022443"/>
    </source>
</evidence>
<dbReference type="Pfam" id="PF00640">
    <property type="entry name" value="PID"/>
    <property type="match status" value="1"/>
</dbReference>
<comment type="subcellular location">
    <subcellularLocation>
        <location evidence="1">Cytoplasm</location>
    </subcellularLocation>
</comment>
<dbReference type="Proteomes" id="UP000789390">
    <property type="component" value="Unassembled WGS sequence"/>
</dbReference>
<evidence type="ECO:0000259" key="8">
    <source>
        <dbReference type="PROSITE" id="PS50002"/>
    </source>
</evidence>
<dbReference type="InterPro" id="IPR001452">
    <property type="entry name" value="SH3_domain"/>
</dbReference>
<gene>
    <name evidence="9" type="ORF">DGAL_LOCUS13938</name>
</gene>
<dbReference type="InterPro" id="IPR047178">
    <property type="entry name" value="JIP1_scaffold"/>
</dbReference>
<dbReference type="OrthoDB" id="5965083at2759"/>
<evidence type="ECO:0000313" key="10">
    <source>
        <dbReference type="Proteomes" id="UP000789390"/>
    </source>
</evidence>
<evidence type="ECO:0008006" key="11">
    <source>
        <dbReference type="Google" id="ProtNLM"/>
    </source>
</evidence>
<dbReference type="PROSITE" id="PS50002">
    <property type="entry name" value="SH3"/>
    <property type="match status" value="1"/>
</dbReference>
<evidence type="ECO:0000259" key="7">
    <source>
        <dbReference type="PROSITE" id="PS01179"/>
    </source>
</evidence>
<keyword evidence="4" id="KW-0963">Cytoplasm</keyword>
<dbReference type="AlphaFoldDB" id="A0A8J2RT84"/>
<evidence type="ECO:0000256" key="1">
    <source>
        <dbReference type="ARBA" id="ARBA00004496"/>
    </source>
</evidence>
<evidence type="ECO:0000256" key="2">
    <source>
        <dbReference type="ARBA" id="ARBA00009866"/>
    </source>
</evidence>
<keyword evidence="10" id="KW-1185">Reference proteome</keyword>
<dbReference type="GO" id="GO:0005737">
    <property type="term" value="C:cytoplasm"/>
    <property type="evidence" value="ECO:0007669"/>
    <property type="project" value="UniProtKB-SubCell"/>
</dbReference>
<dbReference type="InterPro" id="IPR036028">
    <property type="entry name" value="SH3-like_dom_sf"/>
</dbReference>
<protein>
    <recommendedName>
        <fullName evidence="11">JNK-interacting protein 1</fullName>
    </recommendedName>
</protein>
<dbReference type="InterPro" id="IPR011993">
    <property type="entry name" value="PH-like_dom_sf"/>
</dbReference>
<keyword evidence="3 5" id="KW-0728">SH3 domain</keyword>
<dbReference type="Gene3D" id="2.30.30.40">
    <property type="entry name" value="SH3 Domains"/>
    <property type="match status" value="1"/>
</dbReference>
<dbReference type="SMART" id="SM00326">
    <property type="entry name" value="SH3"/>
    <property type="match status" value="1"/>
</dbReference>
<dbReference type="Gene3D" id="2.30.29.30">
    <property type="entry name" value="Pleckstrin-homology domain (PH domain)/Phosphotyrosine-binding domain (PTB)"/>
    <property type="match status" value="1"/>
</dbReference>
<dbReference type="CDD" id="cd01212">
    <property type="entry name" value="PTB_JIP"/>
    <property type="match status" value="1"/>
</dbReference>
<dbReference type="InterPro" id="IPR006020">
    <property type="entry name" value="PTB/PI_dom"/>
</dbReference>
<dbReference type="EMBL" id="CAKKLH010000303">
    <property type="protein sequence ID" value="CAH0110372.1"/>
    <property type="molecule type" value="Genomic_DNA"/>
</dbReference>
<feature type="region of interest" description="Disordered" evidence="6">
    <location>
        <begin position="170"/>
        <end position="220"/>
    </location>
</feature>
<dbReference type="CDD" id="cd11801">
    <property type="entry name" value="SH3_JIP1_like"/>
    <property type="match status" value="1"/>
</dbReference>
<dbReference type="GO" id="GO:0005078">
    <property type="term" value="F:MAP-kinase scaffold activity"/>
    <property type="evidence" value="ECO:0007669"/>
    <property type="project" value="TreeGrafter"/>
</dbReference>
<dbReference type="Pfam" id="PF14604">
    <property type="entry name" value="SH3_9"/>
    <property type="match status" value="1"/>
</dbReference>
<evidence type="ECO:0000256" key="4">
    <source>
        <dbReference type="ARBA" id="ARBA00022490"/>
    </source>
</evidence>
<evidence type="ECO:0000313" key="9">
    <source>
        <dbReference type="EMBL" id="CAH0110372.1"/>
    </source>
</evidence>
<feature type="compositionally biased region" description="Basic and acidic residues" evidence="6">
    <location>
        <begin position="193"/>
        <end position="207"/>
    </location>
</feature>
<name>A0A8J2RT84_9CRUS</name>
<dbReference type="SUPFAM" id="SSF50729">
    <property type="entry name" value="PH domain-like"/>
    <property type="match status" value="1"/>
</dbReference>
<feature type="domain" description="PID" evidence="7">
    <location>
        <begin position="299"/>
        <end position="420"/>
    </location>
</feature>
<comment type="caution">
    <text evidence="9">The sequence shown here is derived from an EMBL/GenBank/DDBJ whole genome shotgun (WGS) entry which is preliminary data.</text>
</comment>
<dbReference type="PROSITE" id="PS01179">
    <property type="entry name" value="PID"/>
    <property type="match status" value="1"/>
</dbReference>
<dbReference type="PANTHER" id="PTHR47437:SF4">
    <property type="entry name" value="JNK-INTERACTING PROTEIN 1-LIKE PROTEIN"/>
    <property type="match status" value="1"/>
</dbReference>
<dbReference type="GO" id="GO:0007254">
    <property type="term" value="P:JNK cascade"/>
    <property type="evidence" value="ECO:0007669"/>
    <property type="project" value="TreeGrafter"/>
</dbReference>
<reference evidence="9" key="1">
    <citation type="submission" date="2021-11" db="EMBL/GenBank/DDBJ databases">
        <authorList>
            <person name="Schell T."/>
        </authorList>
    </citation>
    <scope>NUCLEOTIDE SEQUENCE</scope>
    <source>
        <strain evidence="9">M5</strain>
    </source>
</reference>
<evidence type="ECO:0000256" key="5">
    <source>
        <dbReference type="PROSITE-ProRule" id="PRU00192"/>
    </source>
</evidence>
<comment type="similarity">
    <text evidence="2">Belongs to the JIP scaffold family.</text>
</comment>
<accession>A0A8J2RT84</accession>
<evidence type="ECO:0000256" key="6">
    <source>
        <dbReference type="SAM" id="MobiDB-lite"/>
    </source>
</evidence>
<dbReference type="GO" id="GO:0046328">
    <property type="term" value="P:regulation of JNK cascade"/>
    <property type="evidence" value="ECO:0007669"/>
    <property type="project" value="InterPro"/>
</dbReference>
<dbReference type="FunFam" id="2.30.30.40:FF:000032">
    <property type="entry name" value="Putative C-Jun-amino-terminal kinase-interacting protein 2"/>
    <property type="match status" value="1"/>
</dbReference>
<dbReference type="SMART" id="SM00462">
    <property type="entry name" value="PTB"/>
    <property type="match status" value="1"/>
</dbReference>
<sequence length="439" mass="49822">MADSEFEEFRLHFDRLPQHIRASAKCYTLVHDITPCDDLPNFEGLLSSCITEFPFAKRDSTIAEEITSTSVASAKEIVAAPPTSSQREDAASDPASTIIKEINQKPPERKRRKLPEIPKIHQKLDFKRIPSLADELSQLEIGSSCVSLVSEHRHRQFFKPHLHYRARTISQTNETTGEHSPCESDVWPGTDGDSGRDSTAHSPEGSKDTAASTPSAESLPVLTDVEATHRGLHKFNGRHSDEIDIDIGDPVYVQQEADDCWCDGINLRTQRRGIFPAAYVVDVDYDFDPEGRRVNKERYVLDFLGSVETLVNKGEQVICSAVDRMRKSPAMHPQPCILEISDQGLHVMDKCKENDMDRRFPCHDYFFALKNVTFCGFHPSEQHYLGFITKHPTEERFACHVFLGNGSVRHVVEAIGRAFQRFCRKFIELAYPIHEFYME</sequence>
<dbReference type="PANTHER" id="PTHR47437">
    <property type="entry name" value="JNK-INTERACTING PROTEIN 1-LIKE PROTEIN"/>
    <property type="match status" value="1"/>
</dbReference>
<proteinExistence type="inferred from homology"/>
<dbReference type="GO" id="GO:0008432">
    <property type="term" value="F:JUN kinase binding"/>
    <property type="evidence" value="ECO:0007669"/>
    <property type="project" value="TreeGrafter"/>
</dbReference>
<dbReference type="SUPFAM" id="SSF50044">
    <property type="entry name" value="SH3-domain"/>
    <property type="match status" value="1"/>
</dbReference>
<organism evidence="9 10">
    <name type="scientific">Daphnia galeata</name>
    <dbReference type="NCBI Taxonomy" id="27404"/>
    <lineage>
        <taxon>Eukaryota</taxon>
        <taxon>Metazoa</taxon>
        <taxon>Ecdysozoa</taxon>
        <taxon>Arthropoda</taxon>
        <taxon>Crustacea</taxon>
        <taxon>Branchiopoda</taxon>
        <taxon>Diplostraca</taxon>
        <taxon>Cladocera</taxon>
        <taxon>Anomopoda</taxon>
        <taxon>Daphniidae</taxon>
        <taxon>Daphnia</taxon>
    </lineage>
</organism>
<feature type="domain" description="SH3" evidence="8">
    <location>
        <begin position="224"/>
        <end position="285"/>
    </location>
</feature>